<dbReference type="RefSeq" id="WP_184827453.1">
    <property type="nucleotide sequence ID" value="NZ_JACHMM010000001.1"/>
</dbReference>
<comment type="similarity">
    <text evidence="1">Belongs to the short-chain dehydrogenases/reductases (SDR) family.</text>
</comment>
<evidence type="ECO:0000256" key="1">
    <source>
        <dbReference type="ARBA" id="ARBA00006484"/>
    </source>
</evidence>
<dbReference type="EMBL" id="JACHMM010000001">
    <property type="protein sequence ID" value="MBB5791011.1"/>
    <property type="molecule type" value="Genomic_DNA"/>
</dbReference>
<dbReference type="InterPro" id="IPR020904">
    <property type="entry name" value="Sc_DH/Rdtase_CS"/>
</dbReference>
<dbReference type="PANTHER" id="PTHR24321:SF8">
    <property type="entry name" value="ESTRADIOL 17-BETA-DEHYDROGENASE 8-RELATED"/>
    <property type="match status" value="1"/>
</dbReference>
<proteinExistence type="inferred from homology"/>
<dbReference type="CDD" id="cd05233">
    <property type="entry name" value="SDR_c"/>
    <property type="match status" value="1"/>
</dbReference>
<evidence type="ECO:0000256" key="2">
    <source>
        <dbReference type="ARBA" id="ARBA00023002"/>
    </source>
</evidence>
<dbReference type="InterPro" id="IPR036291">
    <property type="entry name" value="NAD(P)-bd_dom_sf"/>
</dbReference>
<dbReference type="FunFam" id="3.40.50.720:FF:000084">
    <property type="entry name" value="Short-chain dehydrogenase reductase"/>
    <property type="match status" value="1"/>
</dbReference>
<dbReference type="InterPro" id="IPR002347">
    <property type="entry name" value="SDR_fam"/>
</dbReference>
<accession>A0A7W9GWE0</accession>
<gene>
    <name evidence="3" type="ORF">HD601_005586</name>
</gene>
<dbReference type="NCBIfam" id="NF005559">
    <property type="entry name" value="PRK07231.1"/>
    <property type="match status" value="1"/>
</dbReference>
<organism evidence="3 4">
    <name type="scientific">Jiangella mangrovi</name>
    <dbReference type="NCBI Taxonomy" id="1524084"/>
    <lineage>
        <taxon>Bacteria</taxon>
        <taxon>Bacillati</taxon>
        <taxon>Actinomycetota</taxon>
        <taxon>Actinomycetes</taxon>
        <taxon>Jiangellales</taxon>
        <taxon>Jiangellaceae</taxon>
        <taxon>Jiangella</taxon>
    </lineage>
</organism>
<dbReference type="Pfam" id="PF13561">
    <property type="entry name" value="adh_short_C2"/>
    <property type="match status" value="1"/>
</dbReference>
<evidence type="ECO:0000313" key="3">
    <source>
        <dbReference type="EMBL" id="MBB5791011.1"/>
    </source>
</evidence>
<dbReference type="PANTHER" id="PTHR24321">
    <property type="entry name" value="DEHYDROGENASES, SHORT CHAIN"/>
    <property type="match status" value="1"/>
</dbReference>
<keyword evidence="2" id="KW-0560">Oxidoreductase</keyword>
<protein>
    <submittedName>
        <fullName evidence="3">NAD(P)-dependent dehydrogenase (Short-subunit alcohol dehydrogenase family)</fullName>
    </submittedName>
</protein>
<dbReference type="Gene3D" id="3.40.50.720">
    <property type="entry name" value="NAD(P)-binding Rossmann-like Domain"/>
    <property type="match status" value="1"/>
</dbReference>
<dbReference type="PROSITE" id="PS00061">
    <property type="entry name" value="ADH_SHORT"/>
    <property type="match status" value="1"/>
</dbReference>
<dbReference type="Proteomes" id="UP000542813">
    <property type="component" value="Unassembled WGS sequence"/>
</dbReference>
<name>A0A7W9GWE0_9ACTN</name>
<dbReference type="AlphaFoldDB" id="A0A7W9GWE0"/>
<reference evidence="3 4" key="1">
    <citation type="submission" date="2020-08" db="EMBL/GenBank/DDBJ databases">
        <title>Sequencing the genomes of 1000 actinobacteria strains.</title>
        <authorList>
            <person name="Klenk H.-P."/>
        </authorList>
    </citation>
    <scope>NUCLEOTIDE SEQUENCE [LARGE SCALE GENOMIC DNA]</scope>
    <source>
        <strain evidence="3 4">DSM 102122</strain>
    </source>
</reference>
<evidence type="ECO:0000313" key="4">
    <source>
        <dbReference type="Proteomes" id="UP000542813"/>
    </source>
</evidence>
<comment type="caution">
    <text evidence="3">The sequence shown here is derived from an EMBL/GenBank/DDBJ whole genome shotgun (WGS) entry which is preliminary data.</text>
</comment>
<keyword evidence="4" id="KW-1185">Reference proteome</keyword>
<sequence length="254" mass="25886">MGRHAGTVAFVTGAAHGIGRAIVARLVAEGARVGFCDVDDAGGRAVADELGPAALFVPADVTDEDQIAAAVAAVSSRFGGVTVLVNNAGVNAHFELADLTVSEWDRFLAIDLRAAWLCAKFVIPGMRTAGGGAVVNVSSLHAKLTTRGMFPYAAAKAGLVGLTRSMAVELGPDGVRVNAVCPGWTRTGPVEAAFAATGDPDRAEREVAESCPLGRLAEPDEIAAVVAFAASAEATYMTGTELYVDGGLGARFAT</sequence>
<dbReference type="PRINTS" id="PR00081">
    <property type="entry name" value="GDHRDH"/>
</dbReference>
<dbReference type="PRINTS" id="PR00080">
    <property type="entry name" value="SDRFAMILY"/>
</dbReference>
<dbReference type="GO" id="GO:0016491">
    <property type="term" value="F:oxidoreductase activity"/>
    <property type="evidence" value="ECO:0007669"/>
    <property type="project" value="UniProtKB-KW"/>
</dbReference>
<dbReference type="SUPFAM" id="SSF51735">
    <property type="entry name" value="NAD(P)-binding Rossmann-fold domains"/>
    <property type="match status" value="1"/>
</dbReference>